<accession>A0A6J5QWH0</accession>
<dbReference type="EMBL" id="LR797120">
    <property type="protein sequence ID" value="CAB4188112.1"/>
    <property type="molecule type" value="Genomic_DNA"/>
</dbReference>
<protein>
    <submittedName>
        <fullName evidence="1">Uncharacterized protein</fullName>
    </submittedName>
</protein>
<name>A0A6J5QWH0_9CAUD</name>
<organism evidence="1">
    <name type="scientific">uncultured Caudovirales phage</name>
    <dbReference type="NCBI Taxonomy" id="2100421"/>
    <lineage>
        <taxon>Viruses</taxon>
        <taxon>Duplodnaviria</taxon>
        <taxon>Heunggongvirae</taxon>
        <taxon>Uroviricota</taxon>
        <taxon>Caudoviricetes</taxon>
        <taxon>Peduoviridae</taxon>
        <taxon>Maltschvirus</taxon>
        <taxon>Maltschvirus maltsch</taxon>
    </lineage>
</organism>
<reference evidence="1" key="1">
    <citation type="submission" date="2020-05" db="EMBL/GenBank/DDBJ databases">
        <authorList>
            <person name="Chiriac C."/>
            <person name="Salcher M."/>
            <person name="Ghai R."/>
            <person name="Kavagutti S V."/>
        </authorList>
    </citation>
    <scope>NUCLEOTIDE SEQUENCE</scope>
</reference>
<gene>
    <name evidence="1" type="ORF">UFOVP1165_5</name>
</gene>
<evidence type="ECO:0000313" key="1">
    <source>
        <dbReference type="EMBL" id="CAB4188112.1"/>
    </source>
</evidence>
<sequence>MTAPIDPDFWPSLLIEMRASGILYKSIAAHLRCHPSTITLWVQGVNSPGFWHAIDLLAFARRKGIHSAVTQVETITARLS</sequence>
<proteinExistence type="predicted"/>